<dbReference type="Gene3D" id="2.60.120.260">
    <property type="entry name" value="Galactose-binding domain-like"/>
    <property type="match status" value="1"/>
</dbReference>
<evidence type="ECO:0008006" key="3">
    <source>
        <dbReference type="Google" id="ProtNLM"/>
    </source>
</evidence>
<keyword evidence="2" id="KW-1185">Reference proteome</keyword>
<gene>
    <name evidence="1" type="ORF">HG66A1_58520</name>
</gene>
<protein>
    <recommendedName>
        <fullName evidence="3">CBM-cenC domain-containing protein</fullName>
    </recommendedName>
</protein>
<name>A0A517PXB5_9PLAN</name>
<reference evidence="1 2" key="1">
    <citation type="submission" date="2019-02" db="EMBL/GenBank/DDBJ databases">
        <title>Deep-cultivation of Planctomycetes and their phenomic and genomic characterization uncovers novel biology.</title>
        <authorList>
            <person name="Wiegand S."/>
            <person name="Jogler M."/>
            <person name="Boedeker C."/>
            <person name="Pinto D."/>
            <person name="Vollmers J."/>
            <person name="Rivas-Marin E."/>
            <person name="Kohn T."/>
            <person name="Peeters S.H."/>
            <person name="Heuer A."/>
            <person name="Rast P."/>
            <person name="Oberbeckmann S."/>
            <person name="Bunk B."/>
            <person name="Jeske O."/>
            <person name="Meyerdierks A."/>
            <person name="Storesund J.E."/>
            <person name="Kallscheuer N."/>
            <person name="Luecker S."/>
            <person name="Lage O.M."/>
            <person name="Pohl T."/>
            <person name="Merkel B.J."/>
            <person name="Hornburger P."/>
            <person name="Mueller R.-W."/>
            <person name="Bruemmer F."/>
            <person name="Labrenz M."/>
            <person name="Spormann A.M."/>
            <person name="Op den Camp H."/>
            <person name="Overmann J."/>
            <person name="Amann R."/>
            <person name="Jetten M.S.M."/>
            <person name="Mascher T."/>
            <person name="Medema M.H."/>
            <person name="Devos D.P."/>
            <person name="Kaster A.-K."/>
            <person name="Ovreas L."/>
            <person name="Rohde M."/>
            <person name="Galperin M.Y."/>
            <person name="Jogler C."/>
        </authorList>
    </citation>
    <scope>NUCLEOTIDE SEQUENCE [LARGE SCALE GENOMIC DNA]</scope>
    <source>
        <strain evidence="1 2">HG66A1</strain>
    </source>
</reference>
<dbReference type="EMBL" id="CP036266">
    <property type="protein sequence ID" value="QDT24026.1"/>
    <property type="molecule type" value="Genomic_DNA"/>
</dbReference>
<dbReference type="RefSeq" id="WP_145192313.1">
    <property type="nucleotide sequence ID" value="NZ_CP036266.1"/>
</dbReference>
<dbReference type="Proteomes" id="UP000320421">
    <property type="component" value="Chromosome"/>
</dbReference>
<accession>A0A517PXB5</accession>
<dbReference type="OrthoDB" id="288567at2"/>
<organism evidence="1 2">
    <name type="scientific">Gimesia chilikensis</name>
    <dbReference type="NCBI Taxonomy" id="2605989"/>
    <lineage>
        <taxon>Bacteria</taxon>
        <taxon>Pseudomonadati</taxon>
        <taxon>Planctomycetota</taxon>
        <taxon>Planctomycetia</taxon>
        <taxon>Planctomycetales</taxon>
        <taxon>Planctomycetaceae</taxon>
        <taxon>Gimesia</taxon>
    </lineage>
</organism>
<evidence type="ECO:0000313" key="1">
    <source>
        <dbReference type="EMBL" id="QDT24026.1"/>
    </source>
</evidence>
<proteinExistence type="predicted"/>
<sequence length="186" mass="19947">MEIMLTMLLGVATAAGPAVINADFEQKDVRTGLPTGWSYTSLPGRQHLVNYQTTQVTAAQKQGSALSITVASDHPEQIVAYNIHQDLQGLTPGKAYRVSARVCTKGLKTMPMIVVQCIDASGRKFVGMARSPQRDLPGDLDSWEQIHTDIFVPEGTSTVRLRIGIPAAGNAGGTAIIDDVDIVEMN</sequence>
<dbReference type="AlphaFoldDB" id="A0A517PXB5"/>
<evidence type="ECO:0000313" key="2">
    <source>
        <dbReference type="Proteomes" id="UP000320421"/>
    </source>
</evidence>